<feature type="compositionally biased region" description="Basic and acidic residues" evidence="1">
    <location>
        <begin position="26"/>
        <end position="38"/>
    </location>
</feature>
<dbReference type="PANTHER" id="PTHR47843">
    <property type="entry name" value="BTB DOMAIN-CONTAINING PROTEIN-RELATED"/>
    <property type="match status" value="1"/>
</dbReference>
<dbReference type="AlphaFoldDB" id="A0A0D1ZD83"/>
<evidence type="ECO:0000313" key="4">
    <source>
        <dbReference type="Proteomes" id="UP000053328"/>
    </source>
</evidence>
<dbReference type="PANTHER" id="PTHR47843:SF2">
    <property type="entry name" value="BTB DOMAIN-CONTAINING PROTEIN"/>
    <property type="match status" value="1"/>
</dbReference>
<name>A0A0D1ZD83_9EURO</name>
<feature type="region of interest" description="Disordered" evidence="1">
    <location>
        <begin position="1"/>
        <end position="44"/>
    </location>
</feature>
<dbReference type="STRING" id="91928.A0A0D1ZD83"/>
<dbReference type="Gene3D" id="3.30.710.10">
    <property type="entry name" value="Potassium Channel Kv1.1, Chain A"/>
    <property type="match status" value="1"/>
</dbReference>
<accession>A0A0D1ZD83</accession>
<evidence type="ECO:0000256" key="1">
    <source>
        <dbReference type="SAM" id="MobiDB-lite"/>
    </source>
</evidence>
<feature type="domain" description="BTB" evidence="2">
    <location>
        <begin position="59"/>
        <end position="153"/>
    </location>
</feature>
<dbReference type="HOGENOM" id="CLU_068279_1_1_1"/>
<dbReference type="CDD" id="cd18186">
    <property type="entry name" value="BTB_POZ_ZBTB_KLHL-like"/>
    <property type="match status" value="1"/>
</dbReference>
<dbReference type="InterPro" id="IPR011333">
    <property type="entry name" value="SKP1/BTB/POZ_sf"/>
</dbReference>
<keyword evidence="4" id="KW-1185">Reference proteome</keyword>
<dbReference type="RefSeq" id="XP_016231153.1">
    <property type="nucleotide sequence ID" value="XM_016384551.1"/>
</dbReference>
<dbReference type="SUPFAM" id="SSF54695">
    <property type="entry name" value="POZ domain"/>
    <property type="match status" value="1"/>
</dbReference>
<dbReference type="OrthoDB" id="4120675at2759"/>
<feature type="compositionally biased region" description="Low complexity" evidence="1">
    <location>
        <begin position="12"/>
        <end position="23"/>
    </location>
</feature>
<gene>
    <name evidence="3" type="ORF">PV08_10236</name>
</gene>
<organism evidence="3 4">
    <name type="scientific">Exophiala spinifera</name>
    <dbReference type="NCBI Taxonomy" id="91928"/>
    <lineage>
        <taxon>Eukaryota</taxon>
        <taxon>Fungi</taxon>
        <taxon>Dikarya</taxon>
        <taxon>Ascomycota</taxon>
        <taxon>Pezizomycotina</taxon>
        <taxon>Eurotiomycetes</taxon>
        <taxon>Chaetothyriomycetidae</taxon>
        <taxon>Chaetothyriales</taxon>
        <taxon>Herpotrichiellaceae</taxon>
        <taxon>Exophiala</taxon>
    </lineage>
</organism>
<evidence type="ECO:0000313" key="3">
    <source>
        <dbReference type="EMBL" id="KIW10937.1"/>
    </source>
</evidence>
<proteinExistence type="predicted"/>
<dbReference type="GeneID" id="27337319"/>
<dbReference type="EMBL" id="KN847499">
    <property type="protein sequence ID" value="KIW10937.1"/>
    <property type="molecule type" value="Genomic_DNA"/>
</dbReference>
<dbReference type="VEuPathDB" id="FungiDB:PV08_10236"/>
<reference evidence="3 4" key="1">
    <citation type="submission" date="2015-01" db="EMBL/GenBank/DDBJ databases">
        <title>The Genome Sequence of Exophiala spinifera CBS89968.</title>
        <authorList>
            <consortium name="The Broad Institute Genomics Platform"/>
            <person name="Cuomo C."/>
            <person name="de Hoog S."/>
            <person name="Gorbushina A."/>
            <person name="Stielow B."/>
            <person name="Teixiera M."/>
            <person name="Abouelleil A."/>
            <person name="Chapman S.B."/>
            <person name="Priest M."/>
            <person name="Young S.K."/>
            <person name="Wortman J."/>
            <person name="Nusbaum C."/>
            <person name="Birren B."/>
        </authorList>
    </citation>
    <scope>NUCLEOTIDE SEQUENCE [LARGE SCALE GENOMIC DNA]</scope>
    <source>
        <strain evidence="3 4">CBS 89968</strain>
    </source>
</reference>
<dbReference type="Proteomes" id="UP000053328">
    <property type="component" value="Unassembled WGS sequence"/>
</dbReference>
<dbReference type="Pfam" id="PF00651">
    <property type="entry name" value="BTB"/>
    <property type="match status" value="1"/>
</dbReference>
<sequence>MSSSLAPRKPRSSLVQSPLQSSSTRADSKTFMDTRQDGMADGQGEVSQSFARSPIVTMIVGPGKVEYTAHKAKLIEASLFFLRCFGVGMKEARTNKITLPEDDAVVFGHFIDWVYYSKTRRVVNTVQSIRELLKAWLLADKFCMPRWQNSIIESLADFWIEFNVAPSAVMWVAEHVPTHSPLFAFVVEQFSWDLARCDSPDELGEDLSRMDDLLANSTFSSRILWTSMAVAKEKYGGNEPTQAVQEYYVPL</sequence>
<protein>
    <recommendedName>
        <fullName evidence="2">BTB domain-containing protein</fullName>
    </recommendedName>
</protein>
<evidence type="ECO:0000259" key="2">
    <source>
        <dbReference type="Pfam" id="PF00651"/>
    </source>
</evidence>
<dbReference type="InterPro" id="IPR000210">
    <property type="entry name" value="BTB/POZ_dom"/>
</dbReference>